<evidence type="ECO:0000313" key="2">
    <source>
        <dbReference type="EMBL" id="AIC28125.1"/>
    </source>
</evidence>
<dbReference type="InterPro" id="IPR029063">
    <property type="entry name" value="SAM-dependent_MTases_sf"/>
</dbReference>
<dbReference type="GO" id="GO:0032259">
    <property type="term" value="P:methylation"/>
    <property type="evidence" value="ECO:0007669"/>
    <property type="project" value="UniProtKB-KW"/>
</dbReference>
<keyword evidence="2" id="KW-0808">Transferase</keyword>
<keyword evidence="2" id="KW-0489">Methyltransferase</keyword>
<feature type="domain" description="Methyltransferase type 11" evidence="1">
    <location>
        <begin position="69"/>
        <end position="160"/>
    </location>
</feature>
<reference evidence="2 3" key="1">
    <citation type="submission" date="2013-12" db="EMBL/GenBank/DDBJ databases">
        <title>Complete genome sequence of Rhizobium etli bv. mimosae IE4771.</title>
        <authorList>
            <person name="Bustos P."/>
            <person name="Santamaria R.I."/>
            <person name="Lozano L."/>
            <person name="Ormeno-Orrillo E."/>
            <person name="Rogel M.A."/>
            <person name="Romero D."/>
            <person name="Cevallos M.A."/>
            <person name="Martinez-Romero E."/>
            <person name="Gonzalez V."/>
        </authorList>
    </citation>
    <scope>NUCLEOTIDE SEQUENCE [LARGE SCALE GENOMIC DNA]</scope>
    <source>
        <strain evidence="2 3">IE4771</strain>
    </source>
</reference>
<dbReference type="GO" id="GO:0008757">
    <property type="term" value="F:S-adenosylmethionine-dependent methyltransferase activity"/>
    <property type="evidence" value="ECO:0007669"/>
    <property type="project" value="InterPro"/>
</dbReference>
<sequence length="248" mass="27951">MTRPEYDTTTDANREAWNAQRFEAWLSAYGSPEAEARRIVAKPEHVLRRLLPHLGVVGGKRICSVQGSHGRVAVALARLGADVLVIDFAEDNRRFALELAACAGVVIDYVLCDVLKADELGRNRQFDVLVLELGILHYHQDLNRFFQVMRELATDGGTLLLNEFHPIQRKLYWPEGPHHYFQTDLIEADVPNPAQDGESLGRCMYRFWTLGEIVTAAVNAGFRIARLDEHPDWKDPTIPGSFTMLAEA</sequence>
<accession>A0A060I845</accession>
<dbReference type="KEGG" id="rei:IE4771_CH03031"/>
<dbReference type="CDD" id="cd02440">
    <property type="entry name" value="AdoMet_MTases"/>
    <property type="match status" value="1"/>
</dbReference>
<dbReference type="Proteomes" id="UP000027180">
    <property type="component" value="Chromosome"/>
</dbReference>
<dbReference type="HOGENOM" id="CLU_996931_0_0_5"/>
<protein>
    <submittedName>
        <fullName evidence="2">SAM-dependent methyltransferase protein</fullName>
    </submittedName>
</protein>
<proteinExistence type="predicted"/>
<dbReference type="AlphaFoldDB" id="A0A060I845"/>
<evidence type="ECO:0000313" key="3">
    <source>
        <dbReference type="Proteomes" id="UP000027180"/>
    </source>
</evidence>
<dbReference type="SUPFAM" id="SSF53335">
    <property type="entry name" value="S-adenosyl-L-methionine-dependent methyltransferases"/>
    <property type="match status" value="1"/>
</dbReference>
<name>A0A060I845_RHIET</name>
<gene>
    <name evidence="2" type="ORF">IE4771_CH03031</name>
</gene>
<evidence type="ECO:0000259" key="1">
    <source>
        <dbReference type="Pfam" id="PF08241"/>
    </source>
</evidence>
<dbReference type="OrthoDB" id="8385759at2"/>
<dbReference type="InterPro" id="IPR013216">
    <property type="entry name" value="Methyltransf_11"/>
</dbReference>
<dbReference type="Gene3D" id="3.40.50.150">
    <property type="entry name" value="Vaccinia Virus protein VP39"/>
    <property type="match status" value="1"/>
</dbReference>
<organism evidence="2 3">
    <name type="scientific">Rhizobium etli bv. mimosae str. IE4771</name>
    <dbReference type="NCBI Taxonomy" id="1432050"/>
    <lineage>
        <taxon>Bacteria</taxon>
        <taxon>Pseudomonadati</taxon>
        <taxon>Pseudomonadota</taxon>
        <taxon>Alphaproteobacteria</taxon>
        <taxon>Hyphomicrobiales</taxon>
        <taxon>Rhizobiaceae</taxon>
        <taxon>Rhizobium/Agrobacterium group</taxon>
        <taxon>Rhizobium</taxon>
    </lineage>
</organism>
<dbReference type="EMBL" id="CP006986">
    <property type="protein sequence ID" value="AIC28125.1"/>
    <property type="molecule type" value="Genomic_DNA"/>
</dbReference>
<dbReference type="Pfam" id="PF08241">
    <property type="entry name" value="Methyltransf_11"/>
    <property type="match status" value="1"/>
</dbReference>
<dbReference type="RefSeq" id="WP_038690035.1">
    <property type="nucleotide sequence ID" value="NZ_CP006986.1"/>
</dbReference>